<evidence type="ECO:0000256" key="1">
    <source>
        <dbReference type="SAM" id="MobiDB-lite"/>
    </source>
</evidence>
<dbReference type="Proteomes" id="UP000231279">
    <property type="component" value="Unassembled WGS sequence"/>
</dbReference>
<dbReference type="STRING" id="429701.A0A2G9G424"/>
<comment type="caution">
    <text evidence="2">The sequence shown here is derived from an EMBL/GenBank/DDBJ whole genome shotgun (WGS) entry which is preliminary data.</text>
</comment>
<reference evidence="3" key="1">
    <citation type="journal article" date="2018" name="Gigascience">
        <title>Genome assembly of the Pink Ipe (Handroanthus impetiginosus, Bignoniaceae), a highly valued, ecologically keystone Neotropical timber forest tree.</title>
        <authorList>
            <person name="Silva-Junior O.B."/>
            <person name="Grattapaglia D."/>
            <person name="Novaes E."/>
            <person name="Collevatti R.G."/>
        </authorList>
    </citation>
    <scope>NUCLEOTIDE SEQUENCE [LARGE SCALE GENOMIC DNA]</scope>
    <source>
        <strain evidence="3">cv. UFG-1</strain>
    </source>
</reference>
<feature type="region of interest" description="Disordered" evidence="1">
    <location>
        <begin position="28"/>
        <end position="57"/>
    </location>
</feature>
<gene>
    <name evidence="2" type="ORF">CDL12_27434</name>
</gene>
<protein>
    <submittedName>
        <fullName evidence="2">Uncharacterized protein</fullName>
    </submittedName>
</protein>
<evidence type="ECO:0000313" key="3">
    <source>
        <dbReference type="Proteomes" id="UP000231279"/>
    </source>
</evidence>
<feature type="compositionally biased region" description="Low complexity" evidence="1">
    <location>
        <begin position="31"/>
        <end position="54"/>
    </location>
</feature>
<organism evidence="2 3">
    <name type="scientific">Handroanthus impetiginosus</name>
    <dbReference type="NCBI Taxonomy" id="429701"/>
    <lineage>
        <taxon>Eukaryota</taxon>
        <taxon>Viridiplantae</taxon>
        <taxon>Streptophyta</taxon>
        <taxon>Embryophyta</taxon>
        <taxon>Tracheophyta</taxon>
        <taxon>Spermatophyta</taxon>
        <taxon>Magnoliopsida</taxon>
        <taxon>eudicotyledons</taxon>
        <taxon>Gunneridae</taxon>
        <taxon>Pentapetalae</taxon>
        <taxon>asterids</taxon>
        <taxon>lamiids</taxon>
        <taxon>Lamiales</taxon>
        <taxon>Bignoniaceae</taxon>
        <taxon>Crescentiina</taxon>
        <taxon>Tabebuia alliance</taxon>
        <taxon>Handroanthus</taxon>
    </lineage>
</organism>
<keyword evidence="3" id="KW-1185">Reference proteome</keyword>
<dbReference type="OrthoDB" id="925037at2759"/>
<proteinExistence type="predicted"/>
<dbReference type="AlphaFoldDB" id="A0A2G9G424"/>
<accession>A0A2G9G424</accession>
<sequence>MEGEADLPAPLAEAKFFEANLSRPINVNPDSISLSHSFSATSTYSSTTSSSSSSPPDLVRNVQAAFKRHRSLGTMQSNGIRPRRCLVPHREASKDSNTKPYVTFDAKNRKEDVSQAHGLRVSGSQSINMASVAGENPEDASMSLPSELGSTRNTLEENFKLLNAQRDQPGISARSGSNDIVVVETGNVLAELQKKVHFTTENNATSRSKLT</sequence>
<dbReference type="EMBL" id="NKXS01007192">
    <property type="protein sequence ID" value="PIN00063.1"/>
    <property type="molecule type" value="Genomic_DNA"/>
</dbReference>
<name>A0A2G9G424_9LAMI</name>
<evidence type="ECO:0000313" key="2">
    <source>
        <dbReference type="EMBL" id="PIN00063.1"/>
    </source>
</evidence>